<gene>
    <name evidence="1" type="ORF">SAMN04489757_12325</name>
</gene>
<dbReference type="Pfam" id="PF09148">
    <property type="entry name" value="DUF1934"/>
    <property type="match status" value="1"/>
</dbReference>
<accession>A0A1I5GX35</accession>
<evidence type="ECO:0000313" key="1">
    <source>
        <dbReference type="EMBL" id="SFO40473.1"/>
    </source>
</evidence>
<dbReference type="Proteomes" id="UP000198806">
    <property type="component" value="Unassembled WGS sequence"/>
</dbReference>
<organism evidence="1 2">
    <name type="scientific">Anaerocolumna aminovalerica</name>
    <dbReference type="NCBI Taxonomy" id="1527"/>
    <lineage>
        <taxon>Bacteria</taxon>
        <taxon>Bacillati</taxon>
        <taxon>Bacillota</taxon>
        <taxon>Clostridia</taxon>
        <taxon>Lachnospirales</taxon>
        <taxon>Lachnospiraceae</taxon>
        <taxon>Anaerocolumna</taxon>
    </lineage>
</organism>
<dbReference type="InterPro" id="IPR012674">
    <property type="entry name" value="Calycin"/>
</dbReference>
<dbReference type="AlphaFoldDB" id="A0A1I5GX35"/>
<dbReference type="RefSeq" id="WP_091687320.1">
    <property type="nucleotide sequence ID" value="NZ_BAABFM010000007.1"/>
</dbReference>
<dbReference type="InterPro" id="IPR015231">
    <property type="entry name" value="DUF1934"/>
</dbReference>
<sequence>MKKDVLVSISGLQFEIDKEEAVEIISAGEYYNRNGKHYILYDEILEEMEGITNCTLKISHEQVSIQKKGANNVHMIFEVNRKNLTYYSTPFGDLQIGINTTSIKVTEEKNQILVNIQYELDINYSHVSDCEIQVKITSRGTGK</sequence>
<dbReference type="SUPFAM" id="SSF50814">
    <property type="entry name" value="Lipocalins"/>
    <property type="match status" value="1"/>
</dbReference>
<dbReference type="OrthoDB" id="1680906at2"/>
<evidence type="ECO:0000313" key="2">
    <source>
        <dbReference type="Proteomes" id="UP000198806"/>
    </source>
</evidence>
<dbReference type="EMBL" id="FOWD01000023">
    <property type="protein sequence ID" value="SFO40473.1"/>
    <property type="molecule type" value="Genomic_DNA"/>
</dbReference>
<keyword evidence="2" id="KW-1185">Reference proteome</keyword>
<dbReference type="Gene3D" id="2.40.128.20">
    <property type="match status" value="1"/>
</dbReference>
<protein>
    <submittedName>
        <fullName evidence="1">Uncharacterized beta-barrel protein YwiB, DUF1934 family</fullName>
    </submittedName>
</protein>
<proteinExistence type="predicted"/>
<name>A0A1I5GX35_9FIRM</name>
<reference evidence="1 2" key="1">
    <citation type="submission" date="2016-10" db="EMBL/GenBank/DDBJ databases">
        <authorList>
            <person name="de Groot N.N."/>
        </authorList>
    </citation>
    <scope>NUCLEOTIDE SEQUENCE [LARGE SCALE GENOMIC DNA]</scope>
    <source>
        <strain evidence="1 2">DSM 1283</strain>
    </source>
</reference>
<dbReference type="STRING" id="1527.SAMN04489757_12325"/>